<feature type="chain" id="PRO_5001643897" description="Pentacotripeptide-repeat region of PRORP domain-containing protein" evidence="7">
    <location>
        <begin position="25"/>
        <end position="744"/>
    </location>
</feature>
<keyword evidence="2" id="KW-0677">Repeat</keyword>
<comment type="function">
    <text evidence="3">Regulates mitochondrial small subunit maturation by controlling 15S rRNA 5'-end processing. Localizes to the 5' precursor of the 15S rRNA in a position that is subsequently occupied by mS47 in the mature yeast mtSSU. Uses structure and sequence-specific RNA recognition, binding to a single-stranded region of the precursor and specifically recognizing bases -6 to -1. The exchange of Ccm1 for mS47 is coupled to the irreversible removal of precursor rRNA that is accompanied by conformational changes of the mitoribosomal proteins uS5m and mS26. These conformational changes signal completion of 5'-end rRNA processing through protection of the mature 5'-end of the 15S rRNA and stabilization of mS47. The removal of the 5' precursor together with the dissociation of Ccm1 may be catalyzed by the 5'-3' exoribonuclease Pet127. Involved in the specific removal of group I introns in mitochondrial encoded transcripts.</text>
</comment>
<keyword evidence="9" id="KW-1185">Reference proteome</keyword>
<dbReference type="Pfam" id="PF13812">
    <property type="entry name" value="PPR_3"/>
    <property type="match status" value="2"/>
</dbReference>
<evidence type="ECO:0000256" key="7">
    <source>
        <dbReference type="SAM" id="SignalP"/>
    </source>
</evidence>
<organism evidence="8 9">
    <name type="scientific">Jaapia argillacea MUCL 33604</name>
    <dbReference type="NCBI Taxonomy" id="933084"/>
    <lineage>
        <taxon>Eukaryota</taxon>
        <taxon>Fungi</taxon>
        <taxon>Dikarya</taxon>
        <taxon>Basidiomycota</taxon>
        <taxon>Agaricomycotina</taxon>
        <taxon>Agaricomycetes</taxon>
        <taxon>Agaricomycetidae</taxon>
        <taxon>Jaapiales</taxon>
        <taxon>Jaapiaceae</taxon>
        <taxon>Jaapia</taxon>
    </lineage>
</organism>
<dbReference type="Proteomes" id="UP000027265">
    <property type="component" value="Unassembled WGS sequence"/>
</dbReference>
<evidence type="ECO:0008006" key="10">
    <source>
        <dbReference type="Google" id="ProtNLM"/>
    </source>
</evidence>
<protein>
    <recommendedName>
        <fullName evidence="10">Pentacotripeptide-repeat region of PRORP domain-containing protein</fullName>
    </recommendedName>
</protein>
<sequence length="744" mass="82823">MLLRHAGAKAHILLLDFLAPSLLARRAASSVARPTTRRPPRTSPVSTHPAAVTSADIPALIQSLKRKSAESDHIEAFNATIASLRGALRAGDISSARKEWVNLETRGFLGLLGPSQSENFSREVAYLVAKERVSAWSDEDLAAIENIALVSAAGRAWDGLQACMLARIRKNDPDGALALYSSYLERSDQAEVMAKDSDVGKEEDEENVYGGNHPLISELPGGSESHPARYIPGRGPLVLAAIAAHASKDSFQGALHLTLTTSFKFVAFLIQELLKRLDDDSLRVKVEEYIRRLRVAKLLSQPPTFHKHVSNLANESAVAQLEDLYQSVLDGFSGPYSWLAATPEAVCPQRPVLMVPMAWGCFISGFLSCQQRALADKVWTELGERGVPPSVAIWTSLIEGYSHINAPQEALVAWKNMLAQQIKPDTKAFLAIISTLFTCRRPDEAIEKFRQFEKAKPQLESTEGNPASLIVYNAVLHGFLINDREADARALLDRLKQTGPHPDIVTYNSLLRFYGRKGSLKALAASLQSLVSDGLVGDVFTFSTILSALLKAGREDATTMVTNLMLKHGLEPNVATYTSILDQQIREEDIKSFRAAFDLLRWMETQSPLIQPNDVTYTCVLAGMYRHNWLDPKVREDCRKWIVQRMESRKIAPNRVTYHILLKGCLENPSPDGVNEAMKYYDEMRRRRFYFASDTWWVLLGGLVRRRDWKLAMQIVEDIKKSGFVPRGGLLNLILIIQTNAPRT</sequence>
<dbReference type="InParanoid" id="A0A067QBI7"/>
<feature type="repeat" description="PPR" evidence="5">
    <location>
        <begin position="468"/>
        <end position="502"/>
    </location>
</feature>
<dbReference type="HOGENOM" id="CLU_022893_0_0_1"/>
<evidence type="ECO:0000256" key="6">
    <source>
        <dbReference type="SAM" id="MobiDB-lite"/>
    </source>
</evidence>
<comment type="subunit">
    <text evidence="4">Binds to mitochondrial small subunit 15S rRNA.</text>
</comment>
<comment type="similarity">
    <text evidence="1">Belongs to the CCM1 family.</text>
</comment>
<name>A0A067QBI7_9AGAM</name>
<evidence type="ECO:0000256" key="3">
    <source>
        <dbReference type="ARBA" id="ARBA00044493"/>
    </source>
</evidence>
<feature type="repeat" description="PPR" evidence="5">
    <location>
        <begin position="692"/>
        <end position="726"/>
    </location>
</feature>
<dbReference type="OrthoDB" id="185373at2759"/>
<evidence type="ECO:0000256" key="5">
    <source>
        <dbReference type="PROSITE-ProRule" id="PRU00708"/>
    </source>
</evidence>
<evidence type="ECO:0000313" key="8">
    <source>
        <dbReference type="EMBL" id="KDQ63515.1"/>
    </source>
</evidence>
<proteinExistence type="inferred from homology"/>
<dbReference type="Gene3D" id="1.25.40.10">
    <property type="entry name" value="Tetratricopeptide repeat domain"/>
    <property type="match status" value="3"/>
</dbReference>
<dbReference type="EMBL" id="KL197710">
    <property type="protein sequence ID" value="KDQ63515.1"/>
    <property type="molecule type" value="Genomic_DNA"/>
</dbReference>
<dbReference type="Pfam" id="PF13041">
    <property type="entry name" value="PPR_2"/>
    <property type="match status" value="1"/>
</dbReference>
<evidence type="ECO:0000313" key="9">
    <source>
        <dbReference type="Proteomes" id="UP000027265"/>
    </source>
</evidence>
<dbReference type="PANTHER" id="PTHR47447">
    <property type="entry name" value="OS03G0856100 PROTEIN"/>
    <property type="match status" value="1"/>
</dbReference>
<evidence type="ECO:0000256" key="2">
    <source>
        <dbReference type="ARBA" id="ARBA00022737"/>
    </source>
</evidence>
<dbReference type="PROSITE" id="PS51375">
    <property type="entry name" value="PPR"/>
    <property type="match status" value="4"/>
</dbReference>
<evidence type="ECO:0000256" key="4">
    <source>
        <dbReference type="ARBA" id="ARBA00044511"/>
    </source>
</evidence>
<reference evidence="9" key="1">
    <citation type="journal article" date="2014" name="Proc. Natl. Acad. Sci. U.S.A.">
        <title>Extensive sampling of basidiomycete genomes demonstrates inadequacy of the white-rot/brown-rot paradigm for wood decay fungi.</title>
        <authorList>
            <person name="Riley R."/>
            <person name="Salamov A.A."/>
            <person name="Brown D.W."/>
            <person name="Nagy L.G."/>
            <person name="Floudas D."/>
            <person name="Held B.W."/>
            <person name="Levasseur A."/>
            <person name="Lombard V."/>
            <person name="Morin E."/>
            <person name="Otillar R."/>
            <person name="Lindquist E.A."/>
            <person name="Sun H."/>
            <person name="LaButti K.M."/>
            <person name="Schmutz J."/>
            <person name="Jabbour D."/>
            <person name="Luo H."/>
            <person name="Baker S.E."/>
            <person name="Pisabarro A.G."/>
            <person name="Walton J.D."/>
            <person name="Blanchette R.A."/>
            <person name="Henrissat B."/>
            <person name="Martin F."/>
            <person name="Cullen D."/>
            <person name="Hibbett D.S."/>
            <person name="Grigoriev I.V."/>
        </authorList>
    </citation>
    <scope>NUCLEOTIDE SEQUENCE [LARGE SCALE GENOMIC DNA]</scope>
    <source>
        <strain evidence="9">MUCL 33604</strain>
    </source>
</reference>
<feature type="region of interest" description="Disordered" evidence="6">
    <location>
        <begin position="29"/>
        <end position="50"/>
    </location>
</feature>
<dbReference type="PANTHER" id="PTHR47447:SF17">
    <property type="entry name" value="OS12G0638900 PROTEIN"/>
    <property type="match status" value="1"/>
</dbReference>
<feature type="repeat" description="PPR" evidence="5">
    <location>
        <begin position="538"/>
        <end position="572"/>
    </location>
</feature>
<keyword evidence="7" id="KW-0732">Signal</keyword>
<dbReference type="AlphaFoldDB" id="A0A067QBI7"/>
<feature type="signal peptide" evidence="7">
    <location>
        <begin position="1"/>
        <end position="24"/>
    </location>
</feature>
<dbReference type="STRING" id="933084.A0A067QBI7"/>
<accession>A0A067QBI7</accession>
<dbReference type="NCBIfam" id="TIGR00756">
    <property type="entry name" value="PPR"/>
    <property type="match status" value="1"/>
</dbReference>
<evidence type="ECO:0000256" key="1">
    <source>
        <dbReference type="ARBA" id="ARBA00006192"/>
    </source>
</evidence>
<dbReference type="Pfam" id="PF01535">
    <property type="entry name" value="PPR"/>
    <property type="match status" value="1"/>
</dbReference>
<gene>
    <name evidence="8" type="ORF">JAAARDRAFT_29537</name>
</gene>
<dbReference type="InterPro" id="IPR002885">
    <property type="entry name" value="PPR_rpt"/>
</dbReference>
<dbReference type="InterPro" id="IPR011990">
    <property type="entry name" value="TPR-like_helical_dom_sf"/>
</dbReference>
<feature type="repeat" description="PPR" evidence="5">
    <location>
        <begin position="390"/>
        <end position="424"/>
    </location>
</feature>